<dbReference type="InterPro" id="IPR006656">
    <property type="entry name" value="Mopterin_OxRdtase"/>
</dbReference>
<reference evidence="19 20" key="1">
    <citation type="submission" date="2019-07" db="EMBL/GenBank/DDBJ databases">
        <title>Shewanella sp. YLB-06 whole genomic sequence.</title>
        <authorList>
            <person name="Yu L."/>
        </authorList>
    </citation>
    <scope>NUCLEOTIDE SEQUENCE [LARGE SCALE GENOMIC DNA]</scope>
    <source>
        <strain evidence="19 20">YLB-06</strain>
    </source>
</reference>
<accession>A0ABX5X5K5</accession>
<dbReference type="InterPro" id="IPR001041">
    <property type="entry name" value="2Fe-2S_ferredoxin-type"/>
</dbReference>
<keyword evidence="3 14" id="KW-0004">4Fe-4S</keyword>
<evidence type="ECO:0000256" key="2">
    <source>
        <dbReference type="ARBA" id="ARBA00005404"/>
    </source>
</evidence>
<dbReference type="Proteomes" id="UP000315947">
    <property type="component" value="Chromosome"/>
</dbReference>
<comment type="subunit">
    <text evidence="12">Composed of 13 different subunits. Subunits NuoCD, E, F, and G constitute the peripheral sector of the complex.</text>
</comment>
<evidence type="ECO:0000256" key="5">
    <source>
        <dbReference type="ARBA" id="ARBA00022719"/>
    </source>
</evidence>
<comment type="cofactor">
    <cofactor evidence="14">
        <name>[2Fe-2S] cluster</name>
        <dbReference type="ChEBI" id="CHEBI:190135"/>
    </cofactor>
    <text evidence="14">Binds 1 [2Fe-2S] cluster per subunit.</text>
</comment>
<dbReference type="PROSITE" id="PS51085">
    <property type="entry name" value="2FE2S_FER_2"/>
    <property type="match status" value="1"/>
</dbReference>
<keyword evidence="11" id="KW-0830">Ubiquinone</keyword>
<comment type="catalytic activity">
    <reaction evidence="13 14">
        <text>a quinone + NADH + 5 H(+)(in) = a quinol + NAD(+) + 4 H(+)(out)</text>
        <dbReference type="Rhea" id="RHEA:57888"/>
        <dbReference type="ChEBI" id="CHEBI:15378"/>
        <dbReference type="ChEBI" id="CHEBI:24646"/>
        <dbReference type="ChEBI" id="CHEBI:57540"/>
        <dbReference type="ChEBI" id="CHEBI:57945"/>
        <dbReference type="ChEBI" id="CHEBI:132124"/>
    </reaction>
</comment>
<evidence type="ECO:0000256" key="13">
    <source>
        <dbReference type="ARBA" id="ARBA00047712"/>
    </source>
</evidence>
<evidence type="ECO:0000256" key="11">
    <source>
        <dbReference type="ARBA" id="ARBA00023075"/>
    </source>
</evidence>
<feature type="region of interest" description="Disordered" evidence="15">
    <location>
        <begin position="851"/>
        <end position="884"/>
    </location>
</feature>
<comment type="function">
    <text evidence="14">NDH-1 shuttles electrons from NADH, via FMN and iron-sulfur (Fe-S) centers, to quinones in the respiratory chain. Couples the redox reaction to proton translocation (for every two electrons transferred, four hydrogen ions are translocated across the cytoplasmic membrane), and thus conserves the redox energy in a proton gradient.</text>
</comment>
<evidence type="ECO:0000256" key="8">
    <source>
        <dbReference type="ARBA" id="ARBA00023004"/>
    </source>
</evidence>
<evidence type="ECO:0000256" key="14">
    <source>
        <dbReference type="RuleBase" id="RU003525"/>
    </source>
</evidence>
<dbReference type="GO" id="GO:0016491">
    <property type="term" value="F:oxidoreductase activity"/>
    <property type="evidence" value="ECO:0007669"/>
    <property type="project" value="UniProtKB-KW"/>
</dbReference>
<sequence length="990" mass="109537">MVSITIDNKAYRVSPNENLLQTCLTLGLDLPYFCWHSELGSVGACRQCAVKQYQNDEDKVGRLVMACMTPVCDGMVISMQDTQSIQFRQTNIEAIMTQHPHDCPVCEEGGNCHLQDMTAISGHINRRYTGKKRTHLNQYLGPMLNHEMNRCIGCYRCVRFYRDYCGGDDFNVFGSKSHLYFGRATSGALENNFSGNLAEVCPTGVFTDKPFSEHYIRKWDLRTAPTICPHCSLGCNITVSERDQKVRRITNRRHDEINGHFLCNIGLFGYEHANHNERLDAPLLRNNADKSSVILSSIEAKKQLAKLLSPADSDDQGSYLSQATGKCIAIGSARTQIENNAALMKLVGQDNFYLGVPDQQVQMLHMLCSAYQSNRVSPFSIKQAQACDAALIINEDISHTAPRLALAIRQMSRNLGVDNAAKLGLADWQDGSVRNIAQTSRSPLAIIASDTSQLSNLATEEVIISPDEQVILLEEIQDQLAHRLEETKKLNEAERLNENPERFTDIPHRPTSSAADIDSDINSNIEPYANTESYSASTQRIVDTLLTADTPMVITGLQSQDPTLLSTSLNIASLLKQLKPNAGFYGVTKQVNDLHFGLLIKDEEGEENYQGIDSFITRVMGQEGEDSTHKAPDTLIVLETDLYRYMEVERLEAALDAIDNIIVIDQMLTPTAQMADLILPSGSFAESQGCYLSSEGRLQHGFATISGLNQRMMPWTWLSELTDLSSPAEIHHWLSQHFPILAPIETFSELAQINLGSQFRIASQPKRASARTAIHAVHDVKEQMPISASGTPFVQSMEGVEGFRQSQVQMITVLPANAWSPKWNSDQGANRFGNESHSPWTLGITLFSQASPSSQPAYSDERQAEQENGLQTNASRKETNSSELTSVSIRLMPSANLYADFELASYSSPIHSMSPEPSLNIHPSLAASLNLIEGEEAQIRGEHSAARLMCTFNQQMSPDVAQVPNSLFTLLGKRAKISPLKGTEDSDGPI</sequence>
<dbReference type="PROSITE" id="PS51669">
    <property type="entry name" value="4FE4S_MOW_BIS_MGD"/>
    <property type="match status" value="1"/>
</dbReference>
<keyword evidence="6 14" id="KW-0479">Metal-binding</keyword>
<dbReference type="InterPro" id="IPR054351">
    <property type="entry name" value="NADH_UbQ_OxRdtase_ferredoxin"/>
</dbReference>
<protein>
    <recommendedName>
        <fullName evidence="14">NADH-quinone oxidoreductase</fullName>
        <ecNumber evidence="14">7.1.1.-</ecNumber>
    </recommendedName>
</protein>
<dbReference type="Pfam" id="PF04879">
    <property type="entry name" value="Molybdop_Fe4S4"/>
    <property type="match status" value="1"/>
</dbReference>
<keyword evidence="4 14" id="KW-0001">2Fe-2S</keyword>
<evidence type="ECO:0000259" key="17">
    <source>
        <dbReference type="PROSITE" id="PS51669"/>
    </source>
</evidence>
<evidence type="ECO:0000256" key="1">
    <source>
        <dbReference type="ARBA" id="ARBA00001966"/>
    </source>
</evidence>
<evidence type="ECO:0000256" key="6">
    <source>
        <dbReference type="ARBA" id="ARBA00022723"/>
    </source>
</evidence>
<keyword evidence="20" id="KW-1185">Reference proteome</keyword>
<dbReference type="InterPro" id="IPR019574">
    <property type="entry name" value="NADH_UbQ_OxRdtase_Gsu_4Fe4S-bd"/>
</dbReference>
<feature type="domain" description="4Fe-4S Mo/W bis-MGD-type" evidence="17">
    <location>
        <begin position="221"/>
        <end position="277"/>
    </location>
</feature>
<dbReference type="PROSITE" id="PS00641">
    <property type="entry name" value="COMPLEX1_75K_1"/>
    <property type="match status" value="1"/>
</dbReference>
<evidence type="ECO:0000256" key="7">
    <source>
        <dbReference type="ARBA" id="ARBA00022967"/>
    </source>
</evidence>
<dbReference type="SMART" id="SM00929">
    <property type="entry name" value="NADH-G_4Fe-4S_3"/>
    <property type="match status" value="1"/>
</dbReference>
<evidence type="ECO:0000313" key="20">
    <source>
        <dbReference type="Proteomes" id="UP000315947"/>
    </source>
</evidence>
<evidence type="ECO:0000259" key="16">
    <source>
        <dbReference type="PROSITE" id="PS51085"/>
    </source>
</evidence>
<dbReference type="Gene3D" id="3.30.200.210">
    <property type="match status" value="1"/>
</dbReference>
<dbReference type="InterPro" id="IPR006963">
    <property type="entry name" value="Mopterin_OxRdtase_4Fe-4S_dom"/>
</dbReference>
<dbReference type="Pfam" id="PF10588">
    <property type="entry name" value="NADH-G_4Fe-4S_3"/>
    <property type="match status" value="1"/>
</dbReference>
<feature type="domain" description="4Fe-4S His(Cys)3-ligated-type" evidence="18">
    <location>
        <begin position="83"/>
        <end position="122"/>
    </location>
</feature>
<dbReference type="CDD" id="cd00207">
    <property type="entry name" value="fer2"/>
    <property type="match status" value="1"/>
</dbReference>
<dbReference type="Pfam" id="PF00384">
    <property type="entry name" value="Molybdopterin"/>
    <property type="match status" value="1"/>
</dbReference>
<dbReference type="NCBIfam" id="TIGR01973">
    <property type="entry name" value="NuoG"/>
    <property type="match status" value="1"/>
</dbReference>
<dbReference type="Pfam" id="PF13510">
    <property type="entry name" value="Fer2_4"/>
    <property type="match status" value="1"/>
</dbReference>
<feature type="domain" description="2Fe-2S ferredoxin-type" evidence="16">
    <location>
        <begin position="1"/>
        <end position="83"/>
    </location>
</feature>
<dbReference type="EC" id="7.1.1.-" evidence="14"/>
<dbReference type="PANTHER" id="PTHR43105:SF10">
    <property type="entry name" value="NADH-QUINONE OXIDOREDUCTASE SUBUNIT G"/>
    <property type="match status" value="1"/>
</dbReference>
<evidence type="ECO:0000256" key="9">
    <source>
        <dbReference type="ARBA" id="ARBA00023014"/>
    </source>
</evidence>
<dbReference type="InterPro" id="IPR050123">
    <property type="entry name" value="Prok_molybdopt-oxidoreductase"/>
</dbReference>
<dbReference type="SUPFAM" id="SSF54292">
    <property type="entry name" value="2Fe-2S ferredoxin-like"/>
    <property type="match status" value="1"/>
</dbReference>
<dbReference type="PROSITE" id="PS51839">
    <property type="entry name" value="4FE4S_HC3"/>
    <property type="match status" value="1"/>
</dbReference>
<comment type="similarity">
    <text evidence="2 14">Belongs to the complex I 75 kDa subunit family.</text>
</comment>
<keyword evidence="5 14" id="KW-0874">Quinone</keyword>
<evidence type="ECO:0000313" key="19">
    <source>
        <dbReference type="EMBL" id="QDO86636.1"/>
    </source>
</evidence>
<organism evidence="19 20">
    <name type="scientific">Shewanella psychropiezotolerans</name>
    <dbReference type="NCBI Taxonomy" id="2593655"/>
    <lineage>
        <taxon>Bacteria</taxon>
        <taxon>Pseudomonadati</taxon>
        <taxon>Pseudomonadota</taxon>
        <taxon>Gammaproteobacteria</taxon>
        <taxon>Alteromonadales</taxon>
        <taxon>Shewanellaceae</taxon>
        <taxon>Shewanella</taxon>
    </lineage>
</organism>
<dbReference type="EMBL" id="CP041614">
    <property type="protein sequence ID" value="QDO86636.1"/>
    <property type="molecule type" value="Genomic_DNA"/>
</dbReference>
<dbReference type="SUPFAM" id="SSF53706">
    <property type="entry name" value="Formate dehydrogenase/DMSO reductase, domains 1-3"/>
    <property type="match status" value="1"/>
</dbReference>
<keyword evidence="19" id="KW-0560">Oxidoreductase</keyword>
<evidence type="ECO:0000256" key="15">
    <source>
        <dbReference type="SAM" id="MobiDB-lite"/>
    </source>
</evidence>
<evidence type="ECO:0000259" key="18">
    <source>
        <dbReference type="PROSITE" id="PS51839"/>
    </source>
</evidence>
<keyword evidence="7 14" id="KW-1278">Translocase</keyword>
<comment type="cofactor">
    <cofactor evidence="1 14">
        <name>[4Fe-4S] cluster</name>
        <dbReference type="ChEBI" id="CHEBI:49883"/>
    </cofactor>
</comment>
<evidence type="ECO:0000256" key="4">
    <source>
        <dbReference type="ARBA" id="ARBA00022714"/>
    </source>
</evidence>
<dbReference type="InterPro" id="IPR036010">
    <property type="entry name" value="2Fe-2S_ferredoxin-like_sf"/>
</dbReference>
<evidence type="ECO:0000256" key="10">
    <source>
        <dbReference type="ARBA" id="ARBA00023027"/>
    </source>
</evidence>
<dbReference type="Gene3D" id="3.40.50.740">
    <property type="match status" value="1"/>
</dbReference>
<evidence type="ECO:0000256" key="12">
    <source>
        <dbReference type="ARBA" id="ARBA00026021"/>
    </source>
</evidence>
<keyword evidence="9 14" id="KW-0411">Iron-sulfur</keyword>
<keyword evidence="10 14" id="KW-0520">NAD</keyword>
<dbReference type="SUPFAM" id="SSF54862">
    <property type="entry name" value="4Fe-4S ferredoxins"/>
    <property type="match status" value="1"/>
</dbReference>
<dbReference type="PROSITE" id="PS00642">
    <property type="entry name" value="COMPLEX1_75K_2"/>
    <property type="match status" value="1"/>
</dbReference>
<gene>
    <name evidence="19" type="primary">nuoG</name>
    <name evidence="19" type="ORF">FM037_10805</name>
</gene>
<evidence type="ECO:0000256" key="3">
    <source>
        <dbReference type="ARBA" id="ARBA00022485"/>
    </source>
</evidence>
<dbReference type="PANTHER" id="PTHR43105">
    <property type="entry name" value="RESPIRATORY NITRATE REDUCTASE"/>
    <property type="match status" value="1"/>
</dbReference>
<dbReference type="InterPro" id="IPR000283">
    <property type="entry name" value="NADH_UbQ_OxRdtase_75kDa_su_CS"/>
</dbReference>
<dbReference type="PROSITE" id="PS00643">
    <property type="entry name" value="COMPLEX1_75K_3"/>
    <property type="match status" value="1"/>
</dbReference>
<dbReference type="Gene3D" id="3.10.20.740">
    <property type="match status" value="1"/>
</dbReference>
<dbReference type="SMART" id="SM00926">
    <property type="entry name" value="Molybdop_Fe4S4"/>
    <property type="match status" value="1"/>
</dbReference>
<name>A0ABX5X5K5_9GAMM</name>
<proteinExistence type="inferred from homology"/>
<dbReference type="InterPro" id="IPR010228">
    <property type="entry name" value="NADH_UbQ_OxRdtase_Gsu"/>
</dbReference>
<dbReference type="Pfam" id="PF22117">
    <property type="entry name" value="Fer4_Nqo3"/>
    <property type="match status" value="1"/>
</dbReference>
<dbReference type="Gene3D" id="2.40.40.20">
    <property type="match status" value="1"/>
</dbReference>
<keyword evidence="8 14" id="KW-0408">Iron</keyword>